<evidence type="ECO:0000313" key="2">
    <source>
        <dbReference type="Proteomes" id="UP000249522"/>
    </source>
</evidence>
<dbReference type="AlphaFoldDB" id="A0A2W1LNE8"/>
<evidence type="ECO:0008006" key="3">
    <source>
        <dbReference type="Google" id="ProtNLM"/>
    </source>
</evidence>
<protein>
    <recommendedName>
        <fullName evidence="3">YqhG family protein</fullName>
    </recommendedName>
</protein>
<evidence type="ECO:0000313" key="1">
    <source>
        <dbReference type="EMBL" id="PZD95994.1"/>
    </source>
</evidence>
<comment type="caution">
    <text evidence="1">The sequence shown here is derived from an EMBL/GenBank/DDBJ whole genome shotgun (WGS) entry which is preliminary data.</text>
</comment>
<dbReference type="InterPro" id="IPR024562">
    <property type="entry name" value="YqhG"/>
</dbReference>
<organism evidence="1 2">
    <name type="scientific">Paenibacillus sambharensis</name>
    <dbReference type="NCBI Taxonomy" id="1803190"/>
    <lineage>
        <taxon>Bacteria</taxon>
        <taxon>Bacillati</taxon>
        <taxon>Bacillota</taxon>
        <taxon>Bacilli</taxon>
        <taxon>Bacillales</taxon>
        <taxon>Paenibacillaceae</taxon>
        <taxon>Paenibacillus</taxon>
    </lineage>
</organism>
<dbReference type="Pfam" id="PF11079">
    <property type="entry name" value="YqhG"/>
    <property type="match status" value="2"/>
</dbReference>
<dbReference type="RefSeq" id="WP_111146739.1">
    <property type="nucleotide sequence ID" value="NZ_QKRB01000043.1"/>
</dbReference>
<reference evidence="1 2" key="1">
    <citation type="submission" date="2018-06" db="EMBL/GenBank/DDBJ databases">
        <title>Paenibacillus imtechensis sp. nov.</title>
        <authorList>
            <person name="Pinnaka A.K."/>
            <person name="Singh H."/>
            <person name="Kaur M."/>
        </authorList>
    </citation>
    <scope>NUCLEOTIDE SEQUENCE [LARGE SCALE GENOMIC DNA]</scope>
    <source>
        <strain evidence="1 2">SMB1</strain>
    </source>
</reference>
<proteinExistence type="predicted"/>
<name>A0A2W1LNE8_9BACL</name>
<accession>A0A2W1LNE8</accession>
<keyword evidence="2" id="KW-1185">Reference proteome</keyword>
<gene>
    <name evidence="1" type="ORF">DNH61_11235</name>
</gene>
<sequence length="313" mass="35332">MNNRQIHKFVERYLEATGCGVLEKSPSHFKVKLSPAADRELTGRPYYWSFVDRTGAEPETMSFLFVTNRDKYDAAEAKAAENERAAADAPPGVEAALGRSFGHIHGSLNAVRMPREDLYFGSRRLDQLFQAVRSGGKFVCLFQEPETRKPDPLESVPYTPWLGVNIKVGFECDRKREELHSFGISLATGVCVEQFYDRLLKLKMTPRLPPNIHIARSSMTVTKAAGMIEQQLERKLKSYDYSWAEAAAARLDDELERINLYYEPLIAGAEDEEQHAAIAAQYANRQDEIRWQLSPRVTASAINCGIFHLSGID</sequence>
<dbReference type="OrthoDB" id="2433584at2"/>
<dbReference type="EMBL" id="QKRB01000043">
    <property type="protein sequence ID" value="PZD95994.1"/>
    <property type="molecule type" value="Genomic_DNA"/>
</dbReference>
<dbReference type="Proteomes" id="UP000249522">
    <property type="component" value="Unassembled WGS sequence"/>
</dbReference>